<reference evidence="11" key="5">
    <citation type="submission" date="2021-03" db="EMBL/GenBank/DDBJ databases">
        <title>Genome sequencing of Bifidobacterium longum subsp. infantis JCM 7009.</title>
        <authorList>
            <person name="Kim J."/>
        </authorList>
    </citation>
    <scope>NUCLEOTIDE SEQUENCE</scope>
    <source>
        <strain evidence="11">JCM 7009</strain>
    </source>
</reference>
<reference evidence="10 19" key="4">
    <citation type="submission" date="2020-05" db="EMBL/GenBank/DDBJ databases">
        <title>Draft Genome Sequence of Bifidobacterium longum subsp. Infantis BI-G201, a Commercialization Strain.</title>
        <authorList>
            <person name="Song J."/>
            <person name="Xu Y."/>
            <person name="Han D."/>
            <person name="Teng Q."/>
            <person name="Jiang D."/>
            <person name="Liu Q."/>
        </authorList>
    </citation>
    <scope>NUCLEOTIDE SEQUENCE [LARGE SCALE GENOMIC DNA]</scope>
    <source>
        <strain evidence="10 19">BI-G201</strain>
    </source>
</reference>
<gene>
    <name evidence="13" type="primary">lacG_3</name>
    <name evidence="14" type="synonym">lacG_2</name>
    <name evidence="14" type="ORF">BIFLH664_01620</name>
    <name evidence="13" type="ORF">BIFLH665_01747</name>
    <name evidence="11" type="ORF">BLI009_11310</name>
    <name evidence="12" type="ORF">E6L38_11975</name>
    <name evidence="10" type="ORF">HNS28_05605</name>
    <name evidence="9" type="ORF">RY67_126</name>
</gene>
<evidence type="ECO:0000256" key="1">
    <source>
        <dbReference type="ARBA" id="ARBA00004651"/>
    </source>
</evidence>
<dbReference type="AlphaFoldDB" id="A0A0M4LT77"/>
<feature type="transmembrane region" description="Helical" evidence="7">
    <location>
        <begin position="174"/>
        <end position="199"/>
    </location>
</feature>
<dbReference type="Gene3D" id="1.10.3720.10">
    <property type="entry name" value="MetI-like"/>
    <property type="match status" value="1"/>
</dbReference>
<keyword evidence="5 7" id="KW-1133">Transmembrane helix</keyword>
<evidence type="ECO:0000313" key="15">
    <source>
        <dbReference type="Proteomes" id="UP000067206"/>
    </source>
</evidence>
<accession>A0A0M4LT77</accession>
<evidence type="ECO:0000313" key="13">
    <source>
        <dbReference type="EMBL" id="VWQ28640.1"/>
    </source>
</evidence>
<evidence type="ECO:0000256" key="3">
    <source>
        <dbReference type="ARBA" id="ARBA00022475"/>
    </source>
</evidence>
<dbReference type="EMBL" id="CABWKI010000028">
    <property type="protein sequence ID" value="VWQ36952.1"/>
    <property type="molecule type" value="Genomic_DNA"/>
</dbReference>
<dbReference type="Proteomes" id="UP000494179">
    <property type="component" value="Unassembled WGS sequence"/>
</dbReference>
<dbReference type="PATRIC" id="fig|1682.24.peg.124"/>
<feature type="transmembrane region" description="Helical" evidence="7">
    <location>
        <begin position="232"/>
        <end position="253"/>
    </location>
</feature>
<dbReference type="PANTHER" id="PTHR43744:SF8">
    <property type="entry name" value="SN-GLYCEROL-3-PHOSPHATE TRANSPORT SYSTEM PERMEASE PROTEIN UGPE"/>
    <property type="match status" value="1"/>
</dbReference>
<evidence type="ECO:0000313" key="19">
    <source>
        <dbReference type="Proteomes" id="UP000551316"/>
    </source>
</evidence>
<dbReference type="GO" id="GO:0005886">
    <property type="term" value="C:plasma membrane"/>
    <property type="evidence" value="ECO:0007669"/>
    <property type="project" value="UniProtKB-SubCell"/>
</dbReference>
<organism evidence="9 15">
    <name type="scientific">Bifidobacterium longum subsp. infantis</name>
    <dbReference type="NCBI Taxonomy" id="1682"/>
    <lineage>
        <taxon>Bacteria</taxon>
        <taxon>Bacillati</taxon>
        <taxon>Actinomycetota</taxon>
        <taxon>Actinomycetes</taxon>
        <taxon>Bifidobacteriales</taxon>
        <taxon>Bifidobacteriaceae</taxon>
        <taxon>Bifidobacterium</taxon>
    </lineage>
</organism>
<comment type="subcellular location">
    <subcellularLocation>
        <location evidence="1 7">Cell membrane</location>
        <topology evidence="1 7">Multi-pass membrane protein</topology>
    </subcellularLocation>
</comment>
<name>A0A0M4LT77_BIFLI</name>
<dbReference type="InterPro" id="IPR035906">
    <property type="entry name" value="MetI-like_sf"/>
</dbReference>
<dbReference type="InterPro" id="IPR000515">
    <property type="entry name" value="MetI-like"/>
</dbReference>
<evidence type="ECO:0000313" key="17">
    <source>
        <dbReference type="Proteomes" id="UP000494179"/>
    </source>
</evidence>
<evidence type="ECO:0000256" key="6">
    <source>
        <dbReference type="ARBA" id="ARBA00023136"/>
    </source>
</evidence>
<evidence type="ECO:0000313" key="10">
    <source>
        <dbReference type="EMBL" id="NQX50939.1"/>
    </source>
</evidence>
<dbReference type="Proteomes" id="UP000551316">
    <property type="component" value="Unassembled WGS sequence"/>
</dbReference>
<dbReference type="EMBL" id="JABNND010000010">
    <property type="protein sequence ID" value="NQX50939.1"/>
    <property type="molecule type" value="Genomic_DNA"/>
</dbReference>
<feature type="transmembrane region" description="Helical" evidence="7">
    <location>
        <begin position="68"/>
        <end position="92"/>
    </location>
</feature>
<reference evidence="12 16" key="2">
    <citation type="submission" date="2019-04" db="EMBL/GenBank/DDBJ databases">
        <title>Genome Announcement To Ensure Probiotic Safety of Bifidobacterium longum subsp infantis UBBI-01.</title>
        <authorList>
            <person name="Sulthana A."/>
            <person name="Lakshmi S.G."/>
            <person name="Madempudi R.S."/>
        </authorList>
    </citation>
    <scope>NUCLEOTIDE SEQUENCE [LARGE SCALE GENOMIC DNA]</scope>
    <source>
        <strain evidence="12 16">UBBI-01</strain>
    </source>
</reference>
<dbReference type="Proteomes" id="UP000306697">
    <property type="component" value="Unassembled WGS sequence"/>
</dbReference>
<reference evidence="9 15" key="1">
    <citation type="submission" date="2014-12" db="EMBL/GenBank/DDBJ databases">
        <title>Complete genome sequence of Bifidobacterium longum subsp. infantis BT1.</title>
        <authorList>
            <person name="Kim J.F."/>
            <person name="Kwak M.-J."/>
        </authorList>
    </citation>
    <scope>NUCLEOTIDE SEQUENCE [LARGE SCALE GENOMIC DNA]</scope>
    <source>
        <strain evidence="9 15">BT1</strain>
    </source>
</reference>
<keyword evidence="6 7" id="KW-0472">Membrane</keyword>
<dbReference type="Proteomes" id="UP000494270">
    <property type="component" value="Unassembled WGS sequence"/>
</dbReference>
<dbReference type="Proteomes" id="UP000067206">
    <property type="component" value="Chromosome"/>
</dbReference>
<feature type="transmembrane region" description="Helical" evidence="7">
    <location>
        <begin position="132"/>
        <end position="153"/>
    </location>
</feature>
<sequence>MPHRSRISHAALCVVSLALTLVILLPVLYIAVGALSFDASGGMHAPSLRNFAQAANSMPLVRQVFNSILVTVCQTLGQIVTAILAAYAIVFCDLKRPQLWMMVFLVSMMIPGETTLLSNYLSITDWGLIDTIPAIFLPYLVQGFTVFLFRQAFQTFPKELHEAALLDGAGHLRFLLSILLPVTRSTVIAATINAAVAAWNGYFWPLLVTNSPENRTIQVGITQLSGTESSNMGVVLAGSAIAIIPTLALTLIFNRQLRGMNVASGIK</sequence>
<evidence type="ECO:0000313" key="11">
    <source>
        <dbReference type="EMBL" id="QSP97535.1"/>
    </source>
</evidence>
<dbReference type="PANTHER" id="PTHR43744">
    <property type="entry name" value="ABC TRANSPORTER PERMEASE PROTEIN MG189-RELATED-RELATED"/>
    <property type="match status" value="1"/>
</dbReference>
<keyword evidence="3" id="KW-1003">Cell membrane</keyword>
<dbReference type="EMBL" id="SSWL01000023">
    <property type="protein sequence ID" value="THJ26101.1"/>
    <property type="molecule type" value="Genomic_DNA"/>
</dbReference>
<dbReference type="EMBL" id="CP071248">
    <property type="protein sequence ID" value="QSP97535.1"/>
    <property type="molecule type" value="Genomic_DNA"/>
</dbReference>
<evidence type="ECO:0000259" key="8">
    <source>
        <dbReference type="PROSITE" id="PS50928"/>
    </source>
</evidence>
<keyword evidence="2 7" id="KW-0813">Transport</keyword>
<evidence type="ECO:0000313" key="16">
    <source>
        <dbReference type="Proteomes" id="UP000306697"/>
    </source>
</evidence>
<dbReference type="CDD" id="cd06261">
    <property type="entry name" value="TM_PBP2"/>
    <property type="match status" value="1"/>
</dbReference>
<evidence type="ECO:0000313" key="12">
    <source>
        <dbReference type="EMBL" id="THJ26101.1"/>
    </source>
</evidence>
<evidence type="ECO:0000256" key="5">
    <source>
        <dbReference type="ARBA" id="ARBA00022989"/>
    </source>
</evidence>
<proteinExistence type="inferred from homology"/>
<evidence type="ECO:0000313" key="14">
    <source>
        <dbReference type="EMBL" id="VWQ36952.1"/>
    </source>
</evidence>
<evidence type="ECO:0000256" key="7">
    <source>
        <dbReference type="RuleBase" id="RU363032"/>
    </source>
</evidence>
<dbReference type="EMBL" id="CP010411">
    <property type="protein sequence ID" value="ALE08202.1"/>
    <property type="molecule type" value="Genomic_DNA"/>
</dbReference>
<dbReference type="Pfam" id="PF00528">
    <property type="entry name" value="BPD_transp_1"/>
    <property type="match status" value="1"/>
</dbReference>
<dbReference type="EMBL" id="CABWKE010000030">
    <property type="protein sequence ID" value="VWQ28640.1"/>
    <property type="molecule type" value="Genomic_DNA"/>
</dbReference>
<feature type="domain" description="ABC transmembrane type-1" evidence="8">
    <location>
        <begin position="64"/>
        <end position="253"/>
    </location>
</feature>
<evidence type="ECO:0000313" key="18">
    <source>
        <dbReference type="Proteomes" id="UP000494270"/>
    </source>
</evidence>
<dbReference type="SUPFAM" id="SSF161098">
    <property type="entry name" value="MetI-like"/>
    <property type="match status" value="1"/>
</dbReference>
<evidence type="ECO:0000256" key="4">
    <source>
        <dbReference type="ARBA" id="ARBA00022692"/>
    </source>
</evidence>
<feature type="transmembrane region" description="Helical" evidence="7">
    <location>
        <begin position="99"/>
        <end position="120"/>
    </location>
</feature>
<evidence type="ECO:0000313" key="9">
    <source>
        <dbReference type="EMBL" id="ALE08202.1"/>
    </source>
</evidence>
<reference evidence="17 18" key="3">
    <citation type="submission" date="2019-10" db="EMBL/GenBank/DDBJ databases">
        <authorList>
            <consortium name="Melissa Lawson"/>
            <person name="O'neill I."/>
        </authorList>
    </citation>
    <scope>NUCLEOTIDE SEQUENCE [LARGE SCALE GENOMIC DNA]</scope>
    <source>
        <strain evidence="14">LH_664</strain>
        <strain evidence="13">LH_665</strain>
    </source>
</reference>
<protein>
    <submittedName>
        <fullName evidence="9">ABC transporter, permease protein</fullName>
    </submittedName>
    <submittedName>
        <fullName evidence="10">Carbohydrate ABC transporter permease</fullName>
    </submittedName>
    <submittedName>
        <fullName evidence="13">Lactose transport system permease protein LacG</fullName>
    </submittedName>
</protein>
<dbReference type="RefSeq" id="WP_050496295.1">
    <property type="nucleotide sequence ID" value="NZ_BCYG01000027.1"/>
</dbReference>
<dbReference type="GO" id="GO:0055085">
    <property type="term" value="P:transmembrane transport"/>
    <property type="evidence" value="ECO:0007669"/>
    <property type="project" value="InterPro"/>
</dbReference>
<dbReference type="PROSITE" id="PS50928">
    <property type="entry name" value="ABC_TM1"/>
    <property type="match status" value="1"/>
</dbReference>
<evidence type="ECO:0000256" key="2">
    <source>
        <dbReference type="ARBA" id="ARBA00022448"/>
    </source>
</evidence>
<dbReference type="Proteomes" id="UP000663618">
    <property type="component" value="Chromosome"/>
</dbReference>
<comment type="similarity">
    <text evidence="7">Belongs to the binding-protein-dependent transport system permease family.</text>
</comment>
<keyword evidence="4 7" id="KW-0812">Transmembrane</keyword>